<feature type="compositionally biased region" description="Basic and acidic residues" evidence="6">
    <location>
        <begin position="44"/>
        <end position="62"/>
    </location>
</feature>
<name>A0A2H9T1R6_9BACT</name>
<dbReference type="GO" id="GO:0046872">
    <property type="term" value="F:metal ion binding"/>
    <property type="evidence" value="ECO:0007669"/>
    <property type="project" value="UniProtKB-KW"/>
</dbReference>
<evidence type="ECO:0000256" key="1">
    <source>
        <dbReference type="ARBA" id="ARBA00022448"/>
    </source>
</evidence>
<accession>A0A2H9T1R6</accession>
<dbReference type="Gene3D" id="3.30.70.20">
    <property type="match status" value="1"/>
</dbReference>
<keyword evidence="3" id="KW-0249">Electron transport</keyword>
<feature type="region of interest" description="Disordered" evidence="6">
    <location>
        <begin position="35"/>
        <end position="66"/>
    </location>
</feature>
<comment type="caution">
    <text evidence="8">The sequence shown here is derived from an EMBL/GenBank/DDBJ whole genome shotgun (WGS) entry which is preliminary data.</text>
</comment>
<dbReference type="GO" id="GO:0051536">
    <property type="term" value="F:iron-sulfur cluster binding"/>
    <property type="evidence" value="ECO:0007669"/>
    <property type="project" value="UniProtKB-KW"/>
</dbReference>
<evidence type="ECO:0000259" key="7">
    <source>
        <dbReference type="PROSITE" id="PS51379"/>
    </source>
</evidence>
<dbReference type="InterPro" id="IPR017896">
    <property type="entry name" value="4Fe4S_Fe-S-bd"/>
</dbReference>
<evidence type="ECO:0000313" key="9">
    <source>
        <dbReference type="Proteomes" id="UP000236946"/>
    </source>
</evidence>
<evidence type="ECO:0000256" key="6">
    <source>
        <dbReference type="SAM" id="MobiDB-lite"/>
    </source>
</evidence>
<keyword evidence="2" id="KW-0479">Metal-binding</keyword>
<dbReference type="PANTHER" id="PTHR36923:SF3">
    <property type="entry name" value="FERREDOXIN"/>
    <property type="match status" value="1"/>
</dbReference>
<dbReference type="Pfam" id="PF13459">
    <property type="entry name" value="Fer4_15"/>
    <property type="match status" value="1"/>
</dbReference>
<evidence type="ECO:0000256" key="3">
    <source>
        <dbReference type="ARBA" id="ARBA00022982"/>
    </source>
</evidence>
<proteinExistence type="predicted"/>
<reference evidence="9" key="1">
    <citation type="submission" date="2017-09" db="EMBL/GenBank/DDBJ databases">
        <title>Depth-based differentiation of microbial function through sediment-hosted aquifers and enrichment of novel symbionts in the deep terrestrial subsurface.</title>
        <authorList>
            <person name="Probst A.J."/>
            <person name="Ladd B."/>
            <person name="Jarett J.K."/>
            <person name="Geller-Mcgrath D.E."/>
            <person name="Sieber C.M.K."/>
            <person name="Emerson J.B."/>
            <person name="Anantharaman K."/>
            <person name="Thomas B.C."/>
            <person name="Malmstrom R."/>
            <person name="Stieglmeier M."/>
            <person name="Klingl A."/>
            <person name="Woyke T."/>
            <person name="Ryan C.M."/>
            <person name="Banfield J.F."/>
        </authorList>
    </citation>
    <scope>NUCLEOTIDE SEQUENCE [LARGE SCALE GENOMIC DNA]</scope>
</reference>
<evidence type="ECO:0000256" key="5">
    <source>
        <dbReference type="ARBA" id="ARBA00023014"/>
    </source>
</evidence>
<dbReference type="PROSITE" id="PS51379">
    <property type="entry name" value="4FE4S_FER_2"/>
    <property type="match status" value="1"/>
</dbReference>
<dbReference type="SUPFAM" id="SSF54862">
    <property type="entry name" value="4Fe-4S ferredoxins"/>
    <property type="match status" value="1"/>
</dbReference>
<evidence type="ECO:0000313" key="8">
    <source>
        <dbReference type="EMBL" id="PJE69696.1"/>
    </source>
</evidence>
<dbReference type="InterPro" id="IPR051269">
    <property type="entry name" value="Fe-S_cluster_ET"/>
</dbReference>
<dbReference type="EMBL" id="PFEN01000012">
    <property type="protein sequence ID" value="PJE69696.1"/>
    <property type="molecule type" value="Genomic_DNA"/>
</dbReference>
<organism evidence="8 9">
    <name type="scientific">Candidatus Staskawiczbacteria bacterium CG10_big_fil_rev_8_21_14_0_10_38_10</name>
    <dbReference type="NCBI Taxonomy" id="1974891"/>
    <lineage>
        <taxon>Bacteria</taxon>
        <taxon>Candidatus Staskawicziibacteriota</taxon>
    </lineage>
</organism>
<protein>
    <submittedName>
        <fullName evidence="8">Ferredoxin</fullName>
    </submittedName>
</protein>
<dbReference type="Proteomes" id="UP000236946">
    <property type="component" value="Unassembled WGS sequence"/>
</dbReference>
<evidence type="ECO:0000256" key="4">
    <source>
        <dbReference type="ARBA" id="ARBA00023004"/>
    </source>
</evidence>
<evidence type="ECO:0000256" key="2">
    <source>
        <dbReference type="ARBA" id="ARBA00022723"/>
    </source>
</evidence>
<keyword evidence="5" id="KW-0411">Iron-sulfur</keyword>
<feature type="domain" description="4Fe-4S ferredoxin-type" evidence="7">
    <location>
        <begin position="1"/>
        <end position="29"/>
    </location>
</feature>
<dbReference type="PANTHER" id="PTHR36923">
    <property type="entry name" value="FERREDOXIN"/>
    <property type="match status" value="1"/>
</dbReference>
<keyword evidence="4" id="KW-0408">Iron</keyword>
<keyword evidence="1" id="KW-0813">Transport</keyword>
<gene>
    <name evidence="8" type="ORF">COU98_00615</name>
</gene>
<dbReference type="AlphaFoldDB" id="A0A2H9T1R6"/>
<sequence>MKIILEREKCIGCGSCVALAPKFFELADDGKSHLKNSRLPDGQAKNDPKTGNEELETEKLDSAQEAADACPVQCIHIIK</sequence>